<dbReference type="AlphaFoldDB" id="A0A6I6JF01"/>
<dbReference type="Proteomes" id="UP000428328">
    <property type="component" value="Chromosome"/>
</dbReference>
<keyword evidence="4 7" id="KW-0560">Oxidoreductase</keyword>
<keyword evidence="2" id="KW-0285">Flavoprotein</keyword>
<sequence>MLKADIIICGAGIIGLTLARELVEAGYSDIIIFDKEDAPGYHASGRNSGVLHAGIYYDPGTLKAKMCLEGNRRMQAYCEEHSLPLLKTGKVIVTRTAAELDTLDELQRRATANGGTVEMIDAKQLAEIEPNARTVLRALHSPLTAVVDPKAILQSLRDELERSGKVRFLFGTRFLEAIGDTIRTSQGDMGYGLFINAAGAFSDRVAQSFGIAKKYRLLPFKGIYHVLKKPAADKIRGSIYPVPDIKNPFLGVHFTRSAHNDVYVGPTAIPAFGRENYGIFRGIDGELPEILLRDAQMFMHNRKFRGVALSEPRKYFFKYFFRDAEKLVKHVVPRDLLPSPKVGIRPQLVDIENRKLVMDFLVEKHKNTVHILNSISPAFTSSMYFAQLVLNKYILNG</sequence>
<evidence type="ECO:0000256" key="3">
    <source>
        <dbReference type="ARBA" id="ARBA00022827"/>
    </source>
</evidence>
<dbReference type="EC" id="1.1.3.-" evidence="7"/>
<evidence type="ECO:0000313" key="7">
    <source>
        <dbReference type="EMBL" id="QGY41405.1"/>
    </source>
</evidence>
<organism evidence="7 8">
    <name type="scientific">Pseudodesulfovibrio cashew</name>
    <dbReference type="NCBI Taxonomy" id="2678688"/>
    <lineage>
        <taxon>Bacteria</taxon>
        <taxon>Pseudomonadati</taxon>
        <taxon>Thermodesulfobacteriota</taxon>
        <taxon>Desulfovibrionia</taxon>
        <taxon>Desulfovibrionales</taxon>
        <taxon>Desulfovibrionaceae</taxon>
    </lineage>
</organism>
<reference evidence="7 8" key="1">
    <citation type="submission" date="2019-11" db="EMBL/GenBank/DDBJ databases">
        <authorList>
            <person name="Zheng R.K."/>
            <person name="Sun C.M."/>
        </authorList>
    </citation>
    <scope>NUCLEOTIDE SEQUENCE [LARGE SCALE GENOMIC DNA]</scope>
    <source>
        <strain evidence="7 8">SRB007</strain>
    </source>
</reference>
<dbReference type="EMBL" id="CP046400">
    <property type="protein sequence ID" value="QGY41405.1"/>
    <property type="molecule type" value="Genomic_DNA"/>
</dbReference>
<dbReference type="Pfam" id="PF01266">
    <property type="entry name" value="DAO"/>
    <property type="match status" value="1"/>
</dbReference>
<dbReference type="Gene3D" id="3.50.50.60">
    <property type="entry name" value="FAD/NAD(P)-binding domain"/>
    <property type="match status" value="1"/>
</dbReference>
<dbReference type="GO" id="GO:0047545">
    <property type="term" value="F:(S)-2-hydroxyglutarate dehydrogenase activity"/>
    <property type="evidence" value="ECO:0007669"/>
    <property type="project" value="TreeGrafter"/>
</dbReference>
<dbReference type="GO" id="GO:0005737">
    <property type="term" value="C:cytoplasm"/>
    <property type="evidence" value="ECO:0007669"/>
    <property type="project" value="TreeGrafter"/>
</dbReference>
<keyword evidence="8" id="KW-1185">Reference proteome</keyword>
<comment type="cofactor">
    <cofactor evidence="1">
        <name>FAD</name>
        <dbReference type="ChEBI" id="CHEBI:57692"/>
    </cofactor>
</comment>
<comment type="similarity">
    <text evidence="5">Belongs to the L2HGDH family.</text>
</comment>
<dbReference type="RefSeq" id="WP_158949652.1">
    <property type="nucleotide sequence ID" value="NZ_CP046400.1"/>
</dbReference>
<keyword evidence="3" id="KW-0274">FAD</keyword>
<gene>
    <name evidence="7" type="primary">lhgO</name>
    <name evidence="7" type="ORF">GM415_15190</name>
</gene>
<accession>A0A6I6JF01</accession>
<feature type="domain" description="FAD dependent oxidoreductase" evidence="6">
    <location>
        <begin position="5"/>
        <end position="389"/>
    </location>
</feature>
<name>A0A6I6JF01_9BACT</name>
<proteinExistence type="inferred from homology"/>
<dbReference type="NCBIfam" id="NF008726">
    <property type="entry name" value="PRK11728.1"/>
    <property type="match status" value="1"/>
</dbReference>
<evidence type="ECO:0000256" key="4">
    <source>
        <dbReference type="ARBA" id="ARBA00023002"/>
    </source>
</evidence>
<dbReference type="InterPro" id="IPR006076">
    <property type="entry name" value="FAD-dep_OxRdtase"/>
</dbReference>
<evidence type="ECO:0000313" key="8">
    <source>
        <dbReference type="Proteomes" id="UP000428328"/>
    </source>
</evidence>
<dbReference type="SUPFAM" id="SSF51905">
    <property type="entry name" value="FAD/NAD(P)-binding domain"/>
    <property type="match status" value="1"/>
</dbReference>
<dbReference type="KEGG" id="psel:GM415_15190"/>
<dbReference type="InterPro" id="IPR036188">
    <property type="entry name" value="FAD/NAD-bd_sf"/>
</dbReference>
<evidence type="ECO:0000259" key="6">
    <source>
        <dbReference type="Pfam" id="PF01266"/>
    </source>
</evidence>
<dbReference type="PANTHER" id="PTHR43104:SF2">
    <property type="entry name" value="L-2-HYDROXYGLUTARATE DEHYDROGENASE, MITOCHONDRIAL"/>
    <property type="match status" value="1"/>
</dbReference>
<dbReference type="PANTHER" id="PTHR43104">
    <property type="entry name" value="L-2-HYDROXYGLUTARATE DEHYDROGENASE, MITOCHONDRIAL"/>
    <property type="match status" value="1"/>
</dbReference>
<protein>
    <submittedName>
        <fullName evidence="7">L-2-hydroxyglutarate oxidase</fullName>
        <ecNumber evidence="7">1.1.3.-</ecNumber>
    </submittedName>
</protein>
<evidence type="ECO:0000256" key="2">
    <source>
        <dbReference type="ARBA" id="ARBA00022630"/>
    </source>
</evidence>
<dbReference type="Gene3D" id="3.30.9.10">
    <property type="entry name" value="D-Amino Acid Oxidase, subunit A, domain 2"/>
    <property type="match status" value="1"/>
</dbReference>
<evidence type="ECO:0000256" key="5">
    <source>
        <dbReference type="ARBA" id="ARBA00037941"/>
    </source>
</evidence>
<evidence type="ECO:0000256" key="1">
    <source>
        <dbReference type="ARBA" id="ARBA00001974"/>
    </source>
</evidence>